<dbReference type="Pfam" id="PF05368">
    <property type="entry name" value="NmrA"/>
    <property type="match status" value="1"/>
</dbReference>
<dbReference type="Proteomes" id="UP001597058">
    <property type="component" value="Unassembled WGS sequence"/>
</dbReference>
<dbReference type="Gene3D" id="3.90.25.10">
    <property type="entry name" value="UDP-galactose 4-epimerase, domain 1"/>
    <property type="match status" value="1"/>
</dbReference>
<dbReference type="Gene3D" id="3.40.50.720">
    <property type="entry name" value="NAD(P)-binding Rossmann-like Domain"/>
    <property type="match status" value="1"/>
</dbReference>
<dbReference type="PANTHER" id="PTHR47129">
    <property type="entry name" value="QUINONE OXIDOREDUCTASE 2"/>
    <property type="match status" value="1"/>
</dbReference>
<evidence type="ECO:0000259" key="1">
    <source>
        <dbReference type="Pfam" id="PF05368"/>
    </source>
</evidence>
<organism evidence="2 3">
    <name type="scientific">Streptomyces kaempferi</name>
    <dbReference type="NCBI Taxonomy" id="333725"/>
    <lineage>
        <taxon>Bacteria</taxon>
        <taxon>Bacillati</taxon>
        <taxon>Actinomycetota</taxon>
        <taxon>Actinomycetes</taxon>
        <taxon>Kitasatosporales</taxon>
        <taxon>Streptomycetaceae</taxon>
        <taxon>Streptomyces</taxon>
    </lineage>
</organism>
<dbReference type="EMBL" id="JBHTMM010000028">
    <property type="protein sequence ID" value="MFD1308610.1"/>
    <property type="molecule type" value="Genomic_DNA"/>
</dbReference>
<reference evidence="3" key="1">
    <citation type="journal article" date="2019" name="Int. J. Syst. Evol. Microbiol.">
        <title>The Global Catalogue of Microorganisms (GCM) 10K type strain sequencing project: providing services to taxonomists for standard genome sequencing and annotation.</title>
        <authorList>
            <consortium name="The Broad Institute Genomics Platform"/>
            <consortium name="The Broad Institute Genome Sequencing Center for Infectious Disease"/>
            <person name="Wu L."/>
            <person name="Ma J."/>
        </authorList>
    </citation>
    <scope>NUCLEOTIDE SEQUENCE [LARGE SCALE GENOMIC DNA]</scope>
    <source>
        <strain evidence="3">CGMCC 4.7020</strain>
    </source>
</reference>
<keyword evidence="3" id="KW-1185">Reference proteome</keyword>
<dbReference type="InterPro" id="IPR052718">
    <property type="entry name" value="NmrA-type_oxidoreductase"/>
</dbReference>
<gene>
    <name evidence="2" type="ORF">ACFQ5X_22480</name>
</gene>
<sequence length="287" mass="29506">MIIVTGAGGELGRAVVEQLLERVPAQRIGVSVRDPERARGFMDRGVRVRRGDFADPASLAHAFEGAAKVLVVSTDATGEAAVRHHRTAVEAAVEAGAGHVLYTSHMGANPSSPFPPMPDHAATEVALRDCGVAFTALRNGFYATSAVMLLGAAARTGELVAPEDGPVAWTAHADLAEAAALALTGEDLDGVTPALTGSEALDMAGVAGIASRLTGRPVRRVVVSDADYRAGLVAHGLPEPTADLLVGLFAASRQGRFAPADPTLGRLLGRPTIPLADVLRPALTGAR</sequence>
<dbReference type="InterPro" id="IPR036291">
    <property type="entry name" value="NAD(P)-bd_dom_sf"/>
</dbReference>
<evidence type="ECO:0000313" key="2">
    <source>
        <dbReference type="EMBL" id="MFD1308610.1"/>
    </source>
</evidence>
<accession>A0ABW3XGU5</accession>
<proteinExistence type="predicted"/>
<evidence type="ECO:0000313" key="3">
    <source>
        <dbReference type="Proteomes" id="UP001597058"/>
    </source>
</evidence>
<feature type="domain" description="NmrA-like" evidence="1">
    <location>
        <begin position="2"/>
        <end position="249"/>
    </location>
</feature>
<dbReference type="SUPFAM" id="SSF51735">
    <property type="entry name" value="NAD(P)-binding Rossmann-fold domains"/>
    <property type="match status" value="1"/>
</dbReference>
<name>A0ABW3XGU5_9ACTN</name>
<protein>
    <submittedName>
        <fullName evidence="2">NAD(P)H-binding protein</fullName>
    </submittedName>
</protein>
<dbReference type="RefSeq" id="WP_329527686.1">
    <property type="nucleotide sequence ID" value="NZ_JBHSKH010000023.1"/>
</dbReference>
<dbReference type="PANTHER" id="PTHR47129:SF1">
    <property type="entry name" value="NMRA-LIKE DOMAIN-CONTAINING PROTEIN"/>
    <property type="match status" value="1"/>
</dbReference>
<dbReference type="InterPro" id="IPR008030">
    <property type="entry name" value="NmrA-like"/>
</dbReference>
<comment type="caution">
    <text evidence="2">The sequence shown here is derived from an EMBL/GenBank/DDBJ whole genome shotgun (WGS) entry which is preliminary data.</text>
</comment>